<evidence type="ECO:0000313" key="1">
    <source>
        <dbReference type="EMBL" id="CAG8647222.1"/>
    </source>
</evidence>
<organism evidence="1 2">
    <name type="scientific">Racocetra persica</name>
    <dbReference type="NCBI Taxonomy" id="160502"/>
    <lineage>
        <taxon>Eukaryota</taxon>
        <taxon>Fungi</taxon>
        <taxon>Fungi incertae sedis</taxon>
        <taxon>Mucoromycota</taxon>
        <taxon>Glomeromycotina</taxon>
        <taxon>Glomeromycetes</taxon>
        <taxon>Diversisporales</taxon>
        <taxon>Gigasporaceae</taxon>
        <taxon>Racocetra</taxon>
    </lineage>
</organism>
<protein>
    <submittedName>
        <fullName evidence="1">10026_t:CDS:1</fullName>
    </submittedName>
</protein>
<comment type="caution">
    <text evidence="1">The sequence shown here is derived from an EMBL/GenBank/DDBJ whole genome shotgun (WGS) entry which is preliminary data.</text>
</comment>
<feature type="non-terminal residue" evidence="1">
    <location>
        <position position="241"/>
    </location>
</feature>
<keyword evidence="2" id="KW-1185">Reference proteome</keyword>
<reference evidence="1" key="1">
    <citation type="submission" date="2021-06" db="EMBL/GenBank/DDBJ databases">
        <authorList>
            <person name="Kallberg Y."/>
            <person name="Tangrot J."/>
            <person name="Rosling A."/>
        </authorList>
    </citation>
    <scope>NUCLEOTIDE SEQUENCE</scope>
    <source>
        <strain evidence="1">MA461A</strain>
    </source>
</reference>
<proteinExistence type="predicted"/>
<name>A0ACA9NC84_9GLOM</name>
<dbReference type="EMBL" id="CAJVQC010013324">
    <property type="protein sequence ID" value="CAG8647222.1"/>
    <property type="molecule type" value="Genomic_DNA"/>
</dbReference>
<gene>
    <name evidence="1" type="ORF">RPERSI_LOCUS7725</name>
</gene>
<dbReference type="Proteomes" id="UP000789920">
    <property type="component" value="Unassembled WGS sequence"/>
</dbReference>
<accession>A0ACA9NC84</accession>
<sequence length="241" mass="26509">MAAYKMNLSALTFLIYIFVFENVVLSEYRTLNGTNNDKANLGVINMPFVRQQVPLGFFQDDTGTMVPTPGNYTTLATAASCTDRLPPGVLPLPRCVSNILHSYRLQPNDAFNLTHLQQFKSKRSISHVVSVGPDTGQSFPQGIYIPTDDRTYLSNNIIGPNVTMNQPYLAFNRSQAPGNVGINIGTPFVDASHIYGVTKEQAALIRDTGNTGKMRLLTSDQSEDSKFGYPPKDSNGEYIFG</sequence>
<evidence type="ECO:0000313" key="2">
    <source>
        <dbReference type="Proteomes" id="UP000789920"/>
    </source>
</evidence>